<name>A0ACB0L1K5_TRIPR</name>
<dbReference type="Proteomes" id="UP001177021">
    <property type="component" value="Unassembled WGS sequence"/>
</dbReference>
<protein>
    <submittedName>
        <fullName evidence="1">Uncharacterized protein</fullName>
    </submittedName>
</protein>
<comment type="caution">
    <text evidence="1">The sequence shown here is derived from an EMBL/GenBank/DDBJ whole genome shotgun (WGS) entry which is preliminary data.</text>
</comment>
<keyword evidence="2" id="KW-1185">Reference proteome</keyword>
<accession>A0ACB0L1K5</accession>
<evidence type="ECO:0000313" key="2">
    <source>
        <dbReference type="Proteomes" id="UP001177021"/>
    </source>
</evidence>
<reference evidence="1" key="1">
    <citation type="submission" date="2023-10" db="EMBL/GenBank/DDBJ databases">
        <authorList>
            <person name="Rodriguez Cubillos JULIANA M."/>
            <person name="De Vega J."/>
        </authorList>
    </citation>
    <scope>NUCLEOTIDE SEQUENCE</scope>
</reference>
<dbReference type="EMBL" id="CASHSV030000409">
    <property type="protein sequence ID" value="CAJ2663191.1"/>
    <property type="molecule type" value="Genomic_DNA"/>
</dbReference>
<proteinExistence type="predicted"/>
<evidence type="ECO:0000313" key="1">
    <source>
        <dbReference type="EMBL" id="CAJ2663191.1"/>
    </source>
</evidence>
<sequence length="1991" mass="226827">MESFLSESVKPYVDKLINGAIAEARHVFCFTCIVKEFEEERASLEPERKTIEQLVKVAKERDKDIKANVVYWAEEIDKLNQVDTKTKQTCFFGFCSDCIWRYKKGKELANKVKRIKELKEKGEKLENENIELSHCHPGVERYSSKDYISFESREAKYKELLDALKDDNNYIIGLQGMGGTGKTTLAREVGKDLQQSKQFTNVIDTTVSLTPVVKKIQDDIAGPLGLKWEDCNESERNKKLWSRLTNGDKILVILDDVWDRGPPLDFETIGIPERDNHKGCRVLVTSRSKITFHKMDCDKTIELDDLSKEDAWIMFKRYAGISDSSSKKLIDKARKIAKECKQLPIAISVIASSLKGQQNREHEWDVTLNSLKQPVSMHGVVDDMVGIYNCLKISYDNLKDEKAKGLFLLCSVFREDEENSIEVLTRLCIGVGLLREGYGSYDDARKQVVVVINKLVDSCLLLEVDEKRLKMHDLVRDVAQWIADKEIQCVKLFDKNHESLVEKQKNIKYLLCEGNCKDLFSFEFDSLKLETLIVKVDGEEEDECIKVPNSFFKNVTNLRVLHFSSNYQQPLSLSDSIQPLTNIRSVLVDNVDLGDISILGNLQCLETLDLVECKINELPDQITKLRKFKLLKLKLCEIRKNNPFEVIKRCSSLEELYFKYRFNDFCKEIALPELKRYHIKNFRSSFYLETSSRLSKYVVFRGDKKCQFSEETLKYCMQTAEALCLEGIKGEWRNLMPEIVPLEHGMNDLVELHLDGCGISQLRCLIDTIGSHEPILSNLVVLELKNMENLEQLFNGKLNLSNLKSITIENCPMLVSILPFLSAKDLPALEAIRIRKCDGLQYVFGQSQHVELVSLTELELSELPNFIGIFEECVKGSSSTSKAQIQLDPMRDRDQPHDCSVASESNSYGLNIWERLGIQSKILCNIKEIVLTHFPKMKSVFILSIDLIMQLEILRIVNCDELKHIIIDTGYHNIGGNICVNVFPKLKELSVEDCAQLEYIFGHDTSDHQNDMGIQLHLPKLIDLCLTNLPSLIAMCPKQYRITCPSLEFLYLWECSQDNTIIKELSGNIDLFLTLENLQLCNSNVEHIFSLNEIDEQQLDLALRFIALTDLPMMTCLFVGPKNSFSLKNLTDITIKRCDKLKIAFSTSILRFLPQLRVLRIEECKELEHIIEDDLENQNNSTTCFPKLEVLAVRNCNKLKFVFSTSMLRVLPQLRDLTIEDCKELEHIIEDDLENQNNSTTCFPKLEVLAVRNCNKLKFLFSSTSMLRFLPQLSSLKIEKCKELEHIIEDDLENKNNSTTCFPKLETLLIIKCNKLKFVFSSSMLRFLPMLLYLWIEDCKELEHIIEDHDGLENKNNSTTCFPKLQVLLIIKCNKLKFVFPFSVCKEVPELTFLMITEANELEKIFKSEDDQKVDIPNLNVLVFDMLPSLCCAQGNQFQTVKNRFVRDCQQIKLTSASTTNTFIEIEKLRYIIGFNLYKKVDDLFKQLRSAESTKDFDTESKLASVEIVENAGIEQLPSAKITEDFELPVDQGDPSQKVEDLAILPTNSKIQMKQTPETEHEIVENVPDLAILPTKSGELQNEQSLGETDTTVQSSQLEGSTSEKTAVATVSSISRTKNEPPMQVVTSKQKGIEIEGTSKTNNDQASLNGDALMKVNSYVEEQFFKDDEIIVSKSEPSPSITSFVASKGDPSQKLEDLAILPTNSKIQMKQTPKGEHEFVKNVMDLEILPTNFEELLNEQSLGETDTIIKPSQVNNLDGSTSEKTPVATMSTISGTKNEPPIQVVVSKDDKIIVTKCKPSSPSITSPIASQFPSMPSKGDPFLVKRELEELVSKNHLDYQNLPLLTDFLVKNPSVHLKDTSLPNRYKGCAYNLLAELLKFLETHSLVEVSGSRHSEFVELLQDARYFAFDKEWLDGVERRALFPEIQVSPDALENLLDFKKRVTKDVEDLRLKIDILSQVAEDLKHQLTSSEVVLESIIQQEAVLSAPIGY</sequence>
<organism evidence="1 2">
    <name type="scientific">Trifolium pratense</name>
    <name type="common">Red clover</name>
    <dbReference type="NCBI Taxonomy" id="57577"/>
    <lineage>
        <taxon>Eukaryota</taxon>
        <taxon>Viridiplantae</taxon>
        <taxon>Streptophyta</taxon>
        <taxon>Embryophyta</taxon>
        <taxon>Tracheophyta</taxon>
        <taxon>Spermatophyta</taxon>
        <taxon>Magnoliopsida</taxon>
        <taxon>eudicotyledons</taxon>
        <taxon>Gunneridae</taxon>
        <taxon>Pentapetalae</taxon>
        <taxon>rosids</taxon>
        <taxon>fabids</taxon>
        <taxon>Fabales</taxon>
        <taxon>Fabaceae</taxon>
        <taxon>Papilionoideae</taxon>
        <taxon>50 kb inversion clade</taxon>
        <taxon>NPAAA clade</taxon>
        <taxon>Hologalegina</taxon>
        <taxon>IRL clade</taxon>
        <taxon>Trifolieae</taxon>
        <taxon>Trifolium</taxon>
    </lineage>
</organism>
<gene>
    <name evidence="1" type="ORF">MILVUS5_LOCUS28665</name>
</gene>